<protein>
    <recommendedName>
        <fullName evidence="4">Glycosyltransferase RgtA/B/C/D-like domain-containing protein</fullName>
    </recommendedName>
</protein>
<name>A0A2M6WT95_9BACT</name>
<reference evidence="3" key="1">
    <citation type="submission" date="2017-09" db="EMBL/GenBank/DDBJ databases">
        <title>Depth-based differentiation of microbial function through sediment-hosted aquifers and enrichment of novel symbionts in the deep terrestrial subsurface.</title>
        <authorList>
            <person name="Probst A.J."/>
            <person name="Ladd B."/>
            <person name="Jarett J.K."/>
            <person name="Geller-Mcgrath D.E."/>
            <person name="Sieber C.M.K."/>
            <person name="Emerson J.B."/>
            <person name="Anantharaman K."/>
            <person name="Thomas B.C."/>
            <person name="Malmstrom R."/>
            <person name="Stieglmeier M."/>
            <person name="Klingl A."/>
            <person name="Woyke T."/>
            <person name="Ryan C.M."/>
            <person name="Banfield J.F."/>
        </authorList>
    </citation>
    <scope>NUCLEOTIDE SEQUENCE [LARGE SCALE GENOMIC DNA]</scope>
</reference>
<dbReference type="Proteomes" id="UP000228533">
    <property type="component" value="Unassembled WGS sequence"/>
</dbReference>
<keyword evidence="1" id="KW-0472">Membrane</keyword>
<accession>A0A2M6WT95</accession>
<evidence type="ECO:0000256" key="1">
    <source>
        <dbReference type="SAM" id="Phobius"/>
    </source>
</evidence>
<proteinExistence type="predicted"/>
<comment type="caution">
    <text evidence="2">The sequence shown here is derived from an EMBL/GenBank/DDBJ whole genome shotgun (WGS) entry which is preliminary data.</text>
</comment>
<feature type="transmembrane region" description="Helical" evidence="1">
    <location>
        <begin position="153"/>
        <end position="175"/>
    </location>
</feature>
<evidence type="ECO:0000313" key="3">
    <source>
        <dbReference type="Proteomes" id="UP000228533"/>
    </source>
</evidence>
<feature type="transmembrane region" description="Helical" evidence="1">
    <location>
        <begin position="82"/>
        <end position="101"/>
    </location>
</feature>
<feature type="transmembrane region" description="Helical" evidence="1">
    <location>
        <begin position="275"/>
        <end position="305"/>
    </location>
</feature>
<feature type="transmembrane region" description="Helical" evidence="1">
    <location>
        <begin position="196"/>
        <end position="214"/>
    </location>
</feature>
<evidence type="ECO:0008006" key="4">
    <source>
        <dbReference type="Google" id="ProtNLM"/>
    </source>
</evidence>
<feature type="transmembrane region" description="Helical" evidence="1">
    <location>
        <begin position="317"/>
        <end position="336"/>
    </location>
</feature>
<dbReference type="EMBL" id="PFAM01000013">
    <property type="protein sequence ID" value="PIT96014.1"/>
    <property type="molecule type" value="Genomic_DNA"/>
</dbReference>
<organism evidence="2 3">
    <name type="scientific">Candidatus Falkowbacteria bacterium CG10_big_fil_rev_8_21_14_0_10_37_14</name>
    <dbReference type="NCBI Taxonomy" id="1974561"/>
    <lineage>
        <taxon>Bacteria</taxon>
        <taxon>Candidatus Falkowiibacteriota</taxon>
    </lineage>
</organism>
<feature type="transmembrane region" description="Helical" evidence="1">
    <location>
        <begin position="246"/>
        <end position="263"/>
    </location>
</feature>
<sequence>MKLYLLLTSYLSIFALLVYRGFINLDPDLGWHLESGRTILLNWQWFTPQTYLWTIPNIAWINHEWLIDTFSYLIFNYGGHNLLVIFFAILGLTALILANYHQPFSYWRLSANSLVVMALWAHFGTRPQIISFIALILLFIINRPTVPKFWLPILFWLWASMHAGFLFGLIVLFVITVDKLITAYRQQTIQQTFWSISLWPLIAFAVTWITPYGYKLYSFLFAYRQVNFTPYISEWRPLYEPPINDWQIALLSFTVASLIFIYLQKIKTTLWTKLLIIISILMAISSIRHVAVLSAVYLMLILPLLEKTTLPKFPSKTIAKISLIILILFSTQILLLSNWHNDPFVNNCQNYPCQTITYLKTHPELLQKRLLNHFNFAGYLIWRLPEARLYIDGRLPQILYHGQPLIVDFQEFLNAKTLSQKLQQENIELVWWLKKSPIGSLANKKSPLLTYLQNNSNWQLLAEDEVSVIYLKIKN</sequence>
<gene>
    <name evidence="2" type="ORF">COT94_01990</name>
</gene>
<evidence type="ECO:0000313" key="2">
    <source>
        <dbReference type="EMBL" id="PIT96014.1"/>
    </source>
</evidence>
<keyword evidence="1" id="KW-0812">Transmembrane</keyword>
<dbReference type="AlphaFoldDB" id="A0A2M6WT95"/>
<keyword evidence="1" id="KW-1133">Transmembrane helix</keyword>
<feature type="transmembrane region" description="Helical" evidence="1">
    <location>
        <begin position="113"/>
        <end position="141"/>
    </location>
</feature>